<evidence type="ECO:0000256" key="5">
    <source>
        <dbReference type="ARBA" id="ARBA00022741"/>
    </source>
</evidence>
<evidence type="ECO:0000256" key="12">
    <source>
        <dbReference type="RuleBase" id="RU362081"/>
    </source>
</evidence>
<dbReference type="InterPro" id="IPR001757">
    <property type="entry name" value="P_typ_ATPase"/>
</dbReference>
<organism evidence="14 15">
    <name type="scientific">Massilia phyllostachyos</name>
    <dbReference type="NCBI Taxonomy" id="2898585"/>
    <lineage>
        <taxon>Bacteria</taxon>
        <taxon>Pseudomonadati</taxon>
        <taxon>Pseudomonadota</taxon>
        <taxon>Betaproteobacteria</taxon>
        <taxon>Burkholderiales</taxon>
        <taxon>Oxalobacteraceae</taxon>
        <taxon>Telluria group</taxon>
        <taxon>Massilia</taxon>
    </lineage>
</organism>
<dbReference type="PANTHER" id="PTHR48085:SF5">
    <property type="entry name" value="CADMIUM_ZINC-TRANSPORTING ATPASE HMA4-RELATED"/>
    <property type="match status" value="1"/>
</dbReference>
<evidence type="ECO:0000256" key="2">
    <source>
        <dbReference type="ARBA" id="ARBA00006024"/>
    </source>
</evidence>
<feature type="domain" description="HMA" evidence="13">
    <location>
        <begin position="108"/>
        <end position="171"/>
    </location>
</feature>
<dbReference type="SUPFAM" id="SSF55008">
    <property type="entry name" value="HMA, heavy metal-associated domain"/>
    <property type="match status" value="2"/>
</dbReference>
<dbReference type="PANTHER" id="PTHR48085">
    <property type="entry name" value="CADMIUM/ZINC-TRANSPORTING ATPASE HMA2-RELATED"/>
    <property type="match status" value="1"/>
</dbReference>
<keyword evidence="4 12" id="KW-0479">Metal-binding</keyword>
<dbReference type="Proteomes" id="UP001179361">
    <property type="component" value="Unassembled WGS sequence"/>
</dbReference>
<feature type="transmembrane region" description="Helical" evidence="12">
    <location>
        <begin position="450"/>
        <end position="476"/>
    </location>
</feature>
<evidence type="ECO:0000256" key="10">
    <source>
        <dbReference type="ARBA" id="ARBA00039097"/>
    </source>
</evidence>
<dbReference type="Pfam" id="PF00702">
    <property type="entry name" value="Hydrolase"/>
    <property type="match status" value="1"/>
</dbReference>
<dbReference type="InterPro" id="IPR036412">
    <property type="entry name" value="HAD-like_sf"/>
</dbReference>
<feature type="transmembrane region" description="Helical" evidence="12">
    <location>
        <begin position="216"/>
        <end position="234"/>
    </location>
</feature>
<dbReference type="InterPro" id="IPR023299">
    <property type="entry name" value="ATPase_P-typ_cyto_dom_N"/>
</dbReference>
<dbReference type="SFLD" id="SFLDF00027">
    <property type="entry name" value="p-type_atpase"/>
    <property type="match status" value="1"/>
</dbReference>
<comment type="similarity">
    <text evidence="2 12">Belongs to the cation transport ATPase (P-type) (TC 3.A.3) family. Type IB subfamily.</text>
</comment>
<evidence type="ECO:0000256" key="11">
    <source>
        <dbReference type="ARBA" id="ARBA00047308"/>
    </source>
</evidence>
<evidence type="ECO:0000259" key="13">
    <source>
        <dbReference type="PROSITE" id="PS50846"/>
    </source>
</evidence>
<dbReference type="EMBL" id="JAJNOC010000002">
    <property type="protein sequence ID" value="MCD2516737.1"/>
    <property type="molecule type" value="Genomic_DNA"/>
</dbReference>
<evidence type="ECO:0000256" key="3">
    <source>
        <dbReference type="ARBA" id="ARBA00022692"/>
    </source>
</evidence>
<reference evidence="14" key="1">
    <citation type="submission" date="2021-11" db="EMBL/GenBank/DDBJ databases">
        <title>The complete genome of Massilia sp sp. G4R7.</title>
        <authorList>
            <person name="Liu L."/>
            <person name="Yue J."/>
            <person name="Yuan J."/>
            <person name="Yang F."/>
            <person name="Li L."/>
        </authorList>
    </citation>
    <scope>NUCLEOTIDE SEQUENCE</scope>
    <source>
        <strain evidence="14">G4R7</strain>
    </source>
</reference>
<dbReference type="SUPFAM" id="SSF81653">
    <property type="entry name" value="Calcium ATPase, transduction domain A"/>
    <property type="match status" value="1"/>
</dbReference>
<proteinExistence type="inferred from homology"/>
<dbReference type="Gene3D" id="3.40.1110.10">
    <property type="entry name" value="Calcium-transporting ATPase, cytoplasmic domain N"/>
    <property type="match status" value="1"/>
</dbReference>
<dbReference type="InterPro" id="IPR018303">
    <property type="entry name" value="ATPase_P-typ_P_site"/>
</dbReference>
<keyword evidence="9 12" id="KW-0472">Membrane</keyword>
<dbReference type="InterPro" id="IPR008250">
    <property type="entry name" value="ATPase_P-typ_transduc_dom_A_sf"/>
</dbReference>
<evidence type="ECO:0000256" key="8">
    <source>
        <dbReference type="ARBA" id="ARBA00022989"/>
    </source>
</evidence>
<feature type="transmembrane region" description="Helical" evidence="12">
    <location>
        <begin position="419"/>
        <end position="438"/>
    </location>
</feature>
<comment type="caution">
    <text evidence="14">The sequence shown here is derived from an EMBL/GenBank/DDBJ whole genome shotgun (WGS) entry which is preliminary data.</text>
</comment>
<gene>
    <name evidence="14" type="ORF">LQ564_10500</name>
</gene>
<dbReference type="InterPro" id="IPR023214">
    <property type="entry name" value="HAD_sf"/>
</dbReference>
<evidence type="ECO:0000256" key="4">
    <source>
        <dbReference type="ARBA" id="ARBA00022723"/>
    </source>
</evidence>
<dbReference type="EC" id="7.2.2.12" evidence="10"/>
<dbReference type="Pfam" id="PF00403">
    <property type="entry name" value="HMA"/>
    <property type="match status" value="2"/>
</dbReference>
<dbReference type="PROSITE" id="PS00154">
    <property type="entry name" value="ATPASE_E1_E2"/>
    <property type="match status" value="1"/>
</dbReference>
<feature type="transmembrane region" description="Helical" evidence="12">
    <location>
        <begin position="191"/>
        <end position="210"/>
    </location>
</feature>
<dbReference type="PRINTS" id="PR00119">
    <property type="entry name" value="CATATPASE"/>
</dbReference>
<dbReference type="SUPFAM" id="SSF81665">
    <property type="entry name" value="Calcium ATPase, transmembrane domain M"/>
    <property type="match status" value="1"/>
</dbReference>
<feature type="domain" description="HMA" evidence="13">
    <location>
        <begin position="32"/>
        <end position="96"/>
    </location>
</feature>
<dbReference type="Gene3D" id="2.70.150.10">
    <property type="entry name" value="Calcium-transporting ATPase, cytoplasmic transduction domain A"/>
    <property type="match status" value="1"/>
</dbReference>
<name>A0ABS8Q4R8_9BURK</name>
<evidence type="ECO:0000256" key="6">
    <source>
        <dbReference type="ARBA" id="ARBA00022840"/>
    </source>
</evidence>
<keyword evidence="15" id="KW-1185">Reference proteome</keyword>
<protein>
    <recommendedName>
        <fullName evidence="10">P-type Zn(2+) transporter</fullName>
        <ecNumber evidence="10">7.2.2.12</ecNumber>
    </recommendedName>
</protein>
<feature type="transmembrane region" description="Helical" evidence="12">
    <location>
        <begin position="782"/>
        <end position="801"/>
    </location>
</feature>
<dbReference type="SUPFAM" id="SSF56784">
    <property type="entry name" value="HAD-like"/>
    <property type="match status" value="1"/>
</dbReference>
<sequence>MSDCQNTSCCSKAGATEPIVASHAQAEILPPEVLQLRIEQMDCPTEEGMLRQALGRVPGVAQLDFNLVQRKLRVVHHLSDQTPIIAAIRAAGMEPLVDSVAADRAEAGATVFRIENMDCPTEEALIRSKLGAMPLVERLDFNLVQRRLAVHHSGPAATIEQALKSVGMQAVLVSAEGANRAAPQAKPKRQIGLIFGLLAAIAAEVVAWSTGLENSLPVILLALAAIATTGLGVYKKGWISIKNRNLNINALMSIAVTGAVLIGQWPEAAMVMVLFAIAEMIEAKSLDRARNAIQSLMTLAPETLTVRQPDGSWSEQQASVVGIGSIARVSPGERIALDGEVVSGQSSVNQAPITGESIPVSKGVGDKVFAGTVNETGSFEYRVTATHGNSTLARIIHAVEEAQGSRAPTQRFVDRFSSIYTPAVFAIALAVALVPPLMLGGDWLTWIYKALVMLVIACPCALVISTPVTIVSALTAAARAGILIKGGVYLEQGAKLRSIALDKTGTITQGRPEVTDVVALSGDADHALYLAASLADRSDHPVSGAVSQHWRGGRTGQMLASVVDFEALTGRGTKGRIDGKWYFLGNHRLIEELGICNSATEEVLARLENEGKTAVVLCDETAPRLAIGVADTVRESSKAAIAQLQRLGVRTVMLTGDNAVTAAAIARQVGIDDARGNLLPEDKLAAVAAEGNRHGTVGMVGDGINDAPALAKADIGFAMGAAGTDTAIETADVALMDDDLRKIAQFIRLSRRAAAVLRQNIALALLIKAVFLVLALAGKATLWMAVFADMGASLLVVLNGLRLLTTLQAKTGA</sequence>
<dbReference type="InterPro" id="IPR059000">
    <property type="entry name" value="ATPase_P-type_domA"/>
</dbReference>
<dbReference type="Gene3D" id="3.30.70.100">
    <property type="match status" value="2"/>
</dbReference>
<dbReference type="InterPro" id="IPR006121">
    <property type="entry name" value="HMA_dom"/>
</dbReference>
<dbReference type="InterPro" id="IPR036163">
    <property type="entry name" value="HMA_dom_sf"/>
</dbReference>
<evidence type="ECO:0000256" key="1">
    <source>
        <dbReference type="ARBA" id="ARBA00004141"/>
    </source>
</evidence>
<dbReference type="NCBIfam" id="TIGR01494">
    <property type="entry name" value="ATPase_P-type"/>
    <property type="match status" value="2"/>
</dbReference>
<comment type="catalytic activity">
    <reaction evidence="11">
        <text>Zn(2+)(in) + ATP + H2O = Zn(2+)(out) + ADP + phosphate + H(+)</text>
        <dbReference type="Rhea" id="RHEA:20621"/>
        <dbReference type="ChEBI" id="CHEBI:15377"/>
        <dbReference type="ChEBI" id="CHEBI:15378"/>
        <dbReference type="ChEBI" id="CHEBI:29105"/>
        <dbReference type="ChEBI" id="CHEBI:30616"/>
        <dbReference type="ChEBI" id="CHEBI:43474"/>
        <dbReference type="ChEBI" id="CHEBI:456216"/>
        <dbReference type="EC" id="7.2.2.12"/>
    </reaction>
</comment>
<dbReference type="PROSITE" id="PS50846">
    <property type="entry name" value="HMA_2"/>
    <property type="match status" value="2"/>
</dbReference>
<dbReference type="InterPro" id="IPR027256">
    <property type="entry name" value="P-typ_ATPase_IB"/>
</dbReference>
<dbReference type="PRINTS" id="PR00941">
    <property type="entry name" value="CDATPASE"/>
</dbReference>
<keyword evidence="8 12" id="KW-1133">Transmembrane helix</keyword>
<dbReference type="SFLD" id="SFLDG00002">
    <property type="entry name" value="C1.7:_P-type_atpase_like"/>
    <property type="match status" value="1"/>
</dbReference>
<dbReference type="InterPro" id="IPR044492">
    <property type="entry name" value="P_typ_ATPase_HD_dom"/>
</dbReference>
<dbReference type="NCBIfam" id="TIGR01525">
    <property type="entry name" value="ATPase-IB_hvy"/>
    <property type="match status" value="1"/>
</dbReference>
<evidence type="ECO:0000313" key="14">
    <source>
        <dbReference type="EMBL" id="MCD2516737.1"/>
    </source>
</evidence>
<evidence type="ECO:0000256" key="9">
    <source>
        <dbReference type="ARBA" id="ARBA00023136"/>
    </source>
</evidence>
<evidence type="ECO:0000256" key="7">
    <source>
        <dbReference type="ARBA" id="ARBA00022967"/>
    </source>
</evidence>
<keyword evidence="7" id="KW-1278">Translocase</keyword>
<dbReference type="Gene3D" id="3.40.50.1000">
    <property type="entry name" value="HAD superfamily/HAD-like"/>
    <property type="match status" value="1"/>
</dbReference>
<evidence type="ECO:0000313" key="15">
    <source>
        <dbReference type="Proteomes" id="UP001179361"/>
    </source>
</evidence>
<accession>A0ABS8Q4R8</accession>
<keyword evidence="6 12" id="KW-0067">ATP-binding</keyword>
<dbReference type="Pfam" id="PF00122">
    <property type="entry name" value="E1-E2_ATPase"/>
    <property type="match status" value="1"/>
</dbReference>
<keyword evidence="12" id="KW-1003">Cell membrane</keyword>
<keyword evidence="5 12" id="KW-0547">Nucleotide-binding</keyword>
<dbReference type="InterPro" id="IPR051014">
    <property type="entry name" value="Cation_Transport_ATPase_IB"/>
</dbReference>
<dbReference type="InterPro" id="IPR023298">
    <property type="entry name" value="ATPase_P-typ_TM_dom_sf"/>
</dbReference>
<dbReference type="RefSeq" id="WP_231058038.1">
    <property type="nucleotide sequence ID" value="NZ_JAJNOC010000002.1"/>
</dbReference>
<comment type="subcellular location">
    <subcellularLocation>
        <location evidence="12">Cell membrane</location>
    </subcellularLocation>
    <subcellularLocation>
        <location evidence="1">Membrane</location>
        <topology evidence="1">Multi-pass membrane protein</topology>
    </subcellularLocation>
</comment>
<dbReference type="SFLD" id="SFLDS00003">
    <property type="entry name" value="Haloacid_Dehalogenase"/>
    <property type="match status" value="1"/>
</dbReference>
<feature type="transmembrane region" description="Helical" evidence="12">
    <location>
        <begin position="755"/>
        <end position="776"/>
    </location>
</feature>
<keyword evidence="3 12" id="KW-0812">Transmembrane</keyword>